<evidence type="ECO:0000256" key="2">
    <source>
        <dbReference type="ARBA" id="ARBA00038334"/>
    </source>
</evidence>
<dbReference type="GeneID" id="33567353"/>
<accession>A0A1Y2GAX4</accession>
<keyword evidence="5" id="KW-1185">Reference proteome</keyword>
<dbReference type="GO" id="GO:0016787">
    <property type="term" value="F:hydrolase activity"/>
    <property type="evidence" value="ECO:0007669"/>
    <property type="project" value="UniProtKB-KW"/>
</dbReference>
<dbReference type="AlphaFoldDB" id="A0A1Y2GAX4"/>
<dbReference type="Pfam" id="PF00561">
    <property type="entry name" value="Abhydrolase_1"/>
    <property type="match status" value="1"/>
</dbReference>
<keyword evidence="1 4" id="KW-0378">Hydrolase</keyword>
<dbReference type="InParanoid" id="A0A1Y2GAX4"/>
<dbReference type="InterPro" id="IPR000639">
    <property type="entry name" value="Epox_hydrolase-like"/>
</dbReference>
<dbReference type="InterPro" id="IPR000073">
    <property type="entry name" value="AB_hydrolase_1"/>
</dbReference>
<protein>
    <submittedName>
        <fullName evidence="4">Alpha/Beta hydrolase protein</fullName>
    </submittedName>
</protein>
<dbReference type="SUPFAM" id="SSF53474">
    <property type="entry name" value="alpha/beta-Hydrolases"/>
    <property type="match status" value="1"/>
</dbReference>
<dbReference type="InterPro" id="IPR029058">
    <property type="entry name" value="AB_hydrolase_fold"/>
</dbReference>
<dbReference type="RefSeq" id="XP_021877254.1">
    <property type="nucleotide sequence ID" value="XM_022025509.1"/>
</dbReference>
<dbReference type="OrthoDB" id="408373at2759"/>
<reference evidence="4 5" key="1">
    <citation type="submission" date="2016-07" db="EMBL/GenBank/DDBJ databases">
        <title>Pervasive Adenine N6-methylation of Active Genes in Fungi.</title>
        <authorList>
            <consortium name="DOE Joint Genome Institute"/>
            <person name="Mondo S.J."/>
            <person name="Dannebaum R.O."/>
            <person name="Kuo R.C."/>
            <person name="Labutti K."/>
            <person name="Haridas S."/>
            <person name="Kuo A."/>
            <person name="Salamov A."/>
            <person name="Ahrendt S.R."/>
            <person name="Lipzen A."/>
            <person name="Sullivan W."/>
            <person name="Andreopoulos W.B."/>
            <person name="Clum A."/>
            <person name="Lindquist E."/>
            <person name="Daum C."/>
            <person name="Ramamoorthy G.K."/>
            <person name="Gryganskyi A."/>
            <person name="Culley D."/>
            <person name="Magnuson J.K."/>
            <person name="James T.Y."/>
            <person name="O'Malley M.A."/>
            <person name="Stajich J.E."/>
            <person name="Spatafora J.W."/>
            <person name="Visel A."/>
            <person name="Grigoriev I.V."/>
        </authorList>
    </citation>
    <scope>NUCLEOTIDE SEQUENCE [LARGE SCALE GENOMIC DNA]</scope>
    <source>
        <strain evidence="4 5">NRRL 3116</strain>
    </source>
</reference>
<dbReference type="Gene3D" id="3.40.50.1820">
    <property type="entry name" value="alpha/beta hydrolase"/>
    <property type="match status" value="1"/>
</dbReference>
<evidence type="ECO:0000259" key="3">
    <source>
        <dbReference type="Pfam" id="PF00561"/>
    </source>
</evidence>
<evidence type="ECO:0000256" key="1">
    <source>
        <dbReference type="ARBA" id="ARBA00022801"/>
    </source>
</evidence>
<dbReference type="PRINTS" id="PR00111">
    <property type="entry name" value="ABHYDROLASE"/>
</dbReference>
<sequence length="301" mass="34388">MTTAPHIDPASFQHKYAMISGHRYHYVEEGDPKGEPLLLVHGFPDLWYGWRHQIKFLAKLGYRVIAPDCLGYGQTDAPMELEKYGMKTVCGHLAGLLDVLNIPKVTIIGHDWGGAIVWRFGLYYPNRLHGIISICTPFNSPRTEFIPLEDIVKIIPEFEYQLAFADPNSATVFNSMIDKFIENTCKMGAMGQEDIDYYFQEYKRQGMRGPLNYYKTTRINFEDELGLTTTNIHLPSWIIQAKHDPYLKPHMAAKMKDTVPNLKAVMIDAGHFVMTEKPDEVNAALKNCLEDLSMRRNKASL</sequence>
<dbReference type="PRINTS" id="PR00412">
    <property type="entry name" value="EPOXHYDRLASE"/>
</dbReference>
<name>A0A1Y2GAX4_9FUNG</name>
<dbReference type="PANTHER" id="PTHR43329">
    <property type="entry name" value="EPOXIDE HYDROLASE"/>
    <property type="match status" value="1"/>
</dbReference>
<dbReference type="Proteomes" id="UP000193648">
    <property type="component" value="Unassembled WGS sequence"/>
</dbReference>
<comment type="caution">
    <text evidence="4">The sequence shown here is derived from an EMBL/GenBank/DDBJ whole genome shotgun (WGS) entry which is preliminary data.</text>
</comment>
<dbReference type="STRING" id="64571.A0A1Y2GAX4"/>
<dbReference type="EMBL" id="MCFF01000048">
    <property type="protein sequence ID" value="ORZ05873.1"/>
    <property type="molecule type" value="Genomic_DNA"/>
</dbReference>
<gene>
    <name evidence="4" type="ORF">BCR41DRAFT_361362</name>
</gene>
<evidence type="ECO:0000313" key="5">
    <source>
        <dbReference type="Proteomes" id="UP000193648"/>
    </source>
</evidence>
<proteinExistence type="inferred from homology"/>
<evidence type="ECO:0000313" key="4">
    <source>
        <dbReference type="EMBL" id="ORZ05873.1"/>
    </source>
</evidence>
<feature type="domain" description="AB hydrolase-1" evidence="3">
    <location>
        <begin position="36"/>
        <end position="278"/>
    </location>
</feature>
<organism evidence="4 5">
    <name type="scientific">Lobosporangium transversale</name>
    <dbReference type="NCBI Taxonomy" id="64571"/>
    <lineage>
        <taxon>Eukaryota</taxon>
        <taxon>Fungi</taxon>
        <taxon>Fungi incertae sedis</taxon>
        <taxon>Mucoromycota</taxon>
        <taxon>Mortierellomycotina</taxon>
        <taxon>Mortierellomycetes</taxon>
        <taxon>Mortierellales</taxon>
        <taxon>Mortierellaceae</taxon>
        <taxon>Lobosporangium</taxon>
    </lineage>
</organism>
<comment type="similarity">
    <text evidence="2">Belongs to the AB hydrolase superfamily. Epoxide hydrolase family.</text>
</comment>